<accession>A0A0M4FNY5</accession>
<keyword evidence="2" id="KW-1185">Reference proteome</keyword>
<dbReference type="PATRIC" id="fig|1441095.3.peg.367"/>
<evidence type="ECO:0000313" key="2">
    <source>
        <dbReference type="Proteomes" id="UP000067625"/>
    </source>
</evidence>
<reference evidence="1 2" key="2">
    <citation type="journal article" date="2016" name="Int. J. Syst. Evol. Microbiol.">
        <title>Bacillus gobiensis sp. nov., isolated from a soil sample.</title>
        <authorList>
            <person name="Liu B."/>
            <person name="Liu G.H."/>
            <person name="Cetin S."/>
            <person name="Schumann P."/>
            <person name="Pan Z.Z."/>
            <person name="Chen Q.Q."/>
        </authorList>
    </citation>
    <scope>NUCLEOTIDE SEQUENCE [LARGE SCALE GENOMIC DNA]</scope>
    <source>
        <strain evidence="1 2">FJAT-4402</strain>
    </source>
</reference>
<proteinExistence type="predicted"/>
<gene>
    <name evidence="1" type="ORF">AM592_01745</name>
</gene>
<evidence type="ECO:0008006" key="3">
    <source>
        <dbReference type="Google" id="ProtNLM"/>
    </source>
</evidence>
<dbReference type="AlphaFoldDB" id="A0A0M4FNY5"/>
<name>A0A0M4FNY5_9BACI</name>
<dbReference type="EMBL" id="CP012600">
    <property type="protein sequence ID" value="ALC80447.1"/>
    <property type="molecule type" value="Genomic_DNA"/>
</dbReference>
<evidence type="ECO:0000313" key="1">
    <source>
        <dbReference type="EMBL" id="ALC80447.1"/>
    </source>
</evidence>
<reference evidence="2" key="1">
    <citation type="submission" date="2015-08" db="EMBL/GenBank/DDBJ databases">
        <title>Genome sequencing project for genomic taxonomy and phylogenomics of Bacillus-like bacteria.</title>
        <authorList>
            <person name="Liu B."/>
            <person name="Wang J."/>
            <person name="Zhu Y."/>
            <person name="Liu G."/>
            <person name="Chen Q."/>
            <person name="Chen Z."/>
            <person name="Lan J."/>
            <person name="Che J."/>
            <person name="Ge C."/>
            <person name="Shi H."/>
            <person name="Pan Z."/>
            <person name="Liu X."/>
        </authorList>
    </citation>
    <scope>NUCLEOTIDE SEQUENCE [LARGE SCALE GENOMIC DNA]</scope>
    <source>
        <strain evidence="2">FJAT-4402</strain>
    </source>
</reference>
<dbReference type="OrthoDB" id="2454603at2"/>
<dbReference type="RefSeq" id="WP_053602177.1">
    <property type="nucleotide sequence ID" value="NZ_CP012600.1"/>
</dbReference>
<protein>
    <recommendedName>
        <fullName evidence="3">Prohead protease</fullName>
    </recommendedName>
</protein>
<sequence>MSLNSLIINTLKPTGFPVRFLTLLESDGNPPTYIKFFEYNQSGALHGDDRELNSSYSIQVDIFSTGNYSNLVKQVKALLIETGFSRTFETEFYETDTEFYHKVLRFHFVQ</sequence>
<dbReference type="Proteomes" id="UP000067625">
    <property type="component" value="Chromosome"/>
</dbReference>
<dbReference type="STRING" id="1441095.AM592_01745"/>
<organism evidence="1 2">
    <name type="scientific">Bacillus gobiensis</name>
    <dbReference type="NCBI Taxonomy" id="1441095"/>
    <lineage>
        <taxon>Bacteria</taxon>
        <taxon>Bacillati</taxon>
        <taxon>Bacillota</taxon>
        <taxon>Bacilli</taxon>
        <taxon>Bacillales</taxon>
        <taxon>Bacillaceae</taxon>
        <taxon>Bacillus</taxon>
    </lineage>
</organism>